<proteinExistence type="predicted"/>
<dbReference type="InterPro" id="IPR000073">
    <property type="entry name" value="AB_hydrolase_1"/>
</dbReference>
<dbReference type="InterPro" id="IPR029058">
    <property type="entry name" value="AB_hydrolase_fold"/>
</dbReference>
<dbReference type="EMBL" id="CAEZUL010000102">
    <property type="protein sequence ID" value="CAB4603333.1"/>
    <property type="molecule type" value="Genomic_DNA"/>
</dbReference>
<name>A0A6J6GTS8_9ZZZZ</name>
<evidence type="ECO:0000259" key="1">
    <source>
        <dbReference type="Pfam" id="PF12697"/>
    </source>
</evidence>
<dbReference type="Pfam" id="PF12697">
    <property type="entry name" value="Abhydrolase_6"/>
    <property type="match status" value="1"/>
</dbReference>
<dbReference type="AlphaFoldDB" id="A0A6J6GTS8"/>
<gene>
    <name evidence="2" type="ORF">UFOPK1808_00925</name>
</gene>
<sequence length="254" mass="27538">MSKVTKVFVHGNPETSAIWSLLVSELARRGVENIVLLTPPGFGAPSPTGWGGTVREYRDWLIGELDSIDGSIDLVGHDWGAGHVFGVLSERPDIVRSWAADCAGLLHADYQWHDAAQGWQAPDLGEQMVAGMVAMPDEQFVEAFSGLGMTAEIAAEVKRHINDDMARCVLALYRDAAQPVMAQLGQQFLAAQPSNGLVIIAEGDHFAGSVEMMTSMAHSVNADVATIADVGHWWMCQQPSQAADILMAHWEKFD</sequence>
<accession>A0A6J6GTS8</accession>
<protein>
    <submittedName>
        <fullName evidence="2">Unannotated protein</fullName>
    </submittedName>
</protein>
<evidence type="ECO:0000313" key="2">
    <source>
        <dbReference type="EMBL" id="CAB4603333.1"/>
    </source>
</evidence>
<dbReference type="SUPFAM" id="SSF53474">
    <property type="entry name" value="alpha/beta-Hydrolases"/>
    <property type="match status" value="1"/>
</dbReference>
<feature type="domain" description="AB hydrolase-1" evidence="1">
    <location>
        <begin position="7"/>
        <end position="239"/>
    </location>
</feature>
<organism evidence="2">
    <name type="scientific">freshwater metagenome</name>
    <dbReference type="NCBI Taxonomy" id="449393"/>
    <lineage>
        <taxon>unclassified sequences</taxon>
        <taxon>metagenomes</taxon>
        <taxon>ecological metagenomes</taxon>
    </lineage>
</organism>
<dbReference type="Gene3D" id="3.40.50.1820">
    <property type="entry name" value="alpha/beta hydrolase"/>
    <property type="match status" value="1"/>
</dbReference>
<reference evidence="2" key="1">
    <citation type="submission" date="2020-05" db="EMBL/GenBank/DDBJ databases">
        <authorList>
            <person name="Chiriac C."/>
            <person name="Salcher M."/>
            <person name="Ghai R."/>
            <person name="Kavagutti S V."/>
        </authorList>
    </citation>
    <scope>NUCLEOTIDE SEQUENCE</scope>
</reference>